<proteinExistence type="predicted"/>
<dbReference type="AlphaFoldDB" id="A0AAF3EGZ0"/>
<keyword evidence="1" id="KW-0732">Signal</keyword>
<dbReference type="Proteomes" id="UP000887575">
    <property type="component" value="Unassembled WGS sequence"/>
</dbReference>
<reference evidence="3" key="1">
    <citation type="submission" date="2024-02" db="UniProtKB">
        <authorList>
            <consortium name="WormBaseParasite"/>
        </authorList>
    </citation>
    <scope>IDENTIFICATION</scope>
</reference>
<organism evidence="2 3">
    <name type="scientific">Mesorhabditis belari</name>
    <dbReference type="NCBI Taxonomy" id="2138241"/>
    <lineage>
        <taxon>Eukaryota</taxon>
        <taxon>Metazoa</taxon>
        <taxon>Ecdysozoa</taxon>
        <taxon>Nematoda</taxon>
        <taxon>Chromadorea</taxon>
        <taxon>Rhabditida</taxon>
        <taxon>Rhabditina</taxon>
        <taxon>Rhabditomorpha</taxon>
        <taxon>Rhabditoidea</taxon>
        <taxon>Rhabditidae</taxon>
        <taxon>Mesorhabditinae</taxon>
        <taxon>Mesorhabditis</taxon>
    </lineage>
</organism>
<feature type="signal peptide" evidence="1">
    <location>
        <begin position="1"/>
        <end position="21"/>
    </location>
</feature>
<sequence>MIGWLVFAGVFCLGLFDSTLGCQRLGSPGCSSCEQDLNQFDVDIADFPDKPPGAGLYSPPTVYTYSTNANGCLVASSVCNPNAAPDQPTISVISFDPIAALSDLNGNSFGGEGNGPNPTRKSEFRCQAGQWYSVQKDNPAKKGLVASVLCVSARQ</sequence>
<feature type="chain" id="PRO_5042248188" evidence="1">
    <location>
        <begin position="22"/>
        <end position="155"/>
    </location>
</feature>
<evidence type="ECO:0000313" key="3">
    <source>
        <dbReference type="WBParaSite" id="MBELARI_LOCUS13252"/>
    </source>
</evidence>
<evidence type="ECO:0000256" key="1">
    <source>
        <dbReference type="SAM" id="SignalP"/>
    </source>
</evidence>
<accession>A0AAF3EGZ0</accession>
<keyword evidence="2" id="KW-1185">Reference proteome</keyword>
<protein>
    <submittedName>
        <fullName evidence="3">Uncharacterized protein</fullName>
    </submittedName>
</protein>
<dbReference type="WBParaSite" id="MBELARI_LOCUS13252">
    <property type="protein sequence ID" value="MBELARI_LOCUS13252"/>
    <property type="gene ID" value="MBELARI_LOCUS13252"/>
</dbReference>
<evidence type="ECO:0000313" key="2">
    <source>
        <dbReference type="Proteomes" id="UP000887575"/>
    </source>
</evidence>
<name>A0AAF3EGZ0_9BILA</name>